<reference evidence="3 4" key="1">
    <citation type="submission" date="2016-11" db="EMBL/GenBank/DDBJ databases">
        <title>Tenacibaculum sp. LPB0136, isolated from marine environment.</title>
        <authorList>
            <person name="Kim E."/>
            <person name="Yi H."/>
        </authorList>
    </citation>
    <scope>NUCLEOTIDE SEQUENCE [LARGE SCALE GENOMIC DNA]</scope>
    <source>
        <strain evidence="3 4">LPB0136</strain>
    </source>
</reference>
<evidence type="ECO:0000259" key="2">
    <source>
        <dbReference type="Pfam" id="PF13239"/>
    </source>
</evidence>
<dbReference type="InterPro" id="IPR025698">
    <property type="entry name" value="2TM_dom"/>
</dbReference>
<organism evidence="3 4">
    <name type="scientific">Tenacibaculum todarodis</name>
    <dbReference type="NCBI Taxonomy" id="1850252"/>
    <lineage>
        <taxon>Bacteria</taxon>
        <taxon>Pseudomonadati</taxon>
        <taxon>Bacteroidota</taxon>
        <taxon>Flavobacteriia</taxon>
        <taxon>Flavobacteriales</taxon>
        <taxon>Flavobacteriaceae</taxon>
        <taxon>Tenacibaculum</taxon>
    </lineage>
</organism>
<feature type="transmembrane region" description="Helical" evidence="1">
    <location>
        <begin position="67"/>
        <end position="88"/>
    </location>
</feature>
<keyword evidence="4" id="KW-1185">Reference proteome</keyword>
<name>A0A1L3JG91_9FLAO</name>
<keyword evidence="1" id="KW-0472">Membrane</keyword>
<gene>
    <name evidence="3" type="ORF">LPB136_01615</name>
</gene>
<feature type="domain" description="2TM" evidence="2">
    <location>
        <begin position="13"/>
        <end position="101"/>
    </location>
</feature>
<dbReference type="EMBL" id="CP018155">
    <property type="protein sequence ID" value="APG64140.1"/>
    <property type="molecule type" value="Genomic_DNA"/>
</dbReference>
<dbReference type="AlphaFoldDB" id="A0A1L3JG91"/>
<proteinExistence type="predicted"/>
<dbReference type="KEGG" id="ten:LPB136_01615"/>
<feature type="transmembrane region" description="Helical" evidence="1">
    <location>
        <begin position="24"/>
        <end position="47"/>
    </location>
</feature>
<evidence type="ECO:0000313" key="3">
    <source>
        <dbReference type="EMBL" id="APG64140.1"/>
    </source>
</evidence>
<evidence type="ECO:0000256" key="1">
    <source>
        <dbReference type="SAM" id="Phobius"/>
    </source>
</evidence>
<dbReference type="STRING" id="1850252.LPB136_01615"/>
<accession>A0A1L3JG91</accession>
<dbReference type="Pfam" id="PF13239">
    <property type="entry name" value="2TM"/>
    <property type="match status" value="1"/>
</dbReference>
<dbReference type="Proteomes" id="UP000181898">
    <property type="component" value="Chromosome"/>
</dbReference>
<evidence type="ECO:0000313" key="4">
    <source>
        <dbReference type="Proteomes" id="UP000181898"/>
    </source>
</evidence>
<dbReference type="RefSeq" id="WP_072554464.1">
    <property type="nucleotide sequence ID" value="NZ_CP018155.1"/>
</dbReference>
<dbReference type="OrthoDB" id="8965954at2"/>
<keyword evidence="1" id="KW-0812">Transmembrane</keyword>
<protein>
    <recommendedName>
        <fullName evidence="2">2TM domain-containing protein</fullName>
    </recommendedName>
</protein>
<keyword evidence="1" id="KW-1133">Transmembrane helix</keyword>
<sequence length="120" mass="14215">MESNYLEEQRYIKAKKRVDNIKGFYVHLLVYVLVNIFITGVIIFGLTHDEDLTFTEAITHPGAYMTWLGWGIGVFFHWLGVFGFPSVISKDWEERKIKELMGEDEEKSNKYLKKYDEENR</sequence>